<dbReference type="EMBL" id="RFLX01000003">
    <property type="protein sequence ID" value="RMI25891.1"/>
    <property type="molecule type" value="Genomic_DNA"/>
</dbReference>
<comment type="similarity">
    <text evidence="1">Belongs to the LysR transcriptional regulatory family.</text>
</comment>
<keyword evidence="3" id="KW-0238">DNA-binding</keyword>
<evidence type="ECO:0000259" key="5">
    <source>
        <dbReference type="PROSITE" id="PS50931"/>
    </source>
</evidence>
<protein>
    <submittedName>
        <fullName evidence="6">LysR family transcriptional regulator</fullName>
    </submittedName>
</protein>
<dbReference type="SUPFAM" id="SSF53850">
    <property type="entry name" value="Periplasmic binding protein-like II"/>
    <property type="match status" value="1"/>
</dbReference>
<keyword evidence="4" id="KW-0804">Transcription</keyword>
<evidence type="ECO:0000256" key="1">
    <source>
        <dbReference type="ARBA" id="ARBA00009437"/>
    </source>
</evidence>
<keyword evidence="2" id="KW-0805">Transcription regulation</keyword>
<reference evidence="6 9" key="1">
    <citation type="submission" date="2018-09" db="EMBL/GenBank/DDBJ databases">
        <title>Roseomonas sp. nov., isolated from feces of Tibetan antelopes in the Qinghai-Tibet plateau, China.</title>
        <authorList>
            <person name="Tian Z."/>
        </authorList>
    </citation>
    <scope>NUCLEOTIDE SEQUENCE [LARGE SCALE GENOMIC DNA]</scope>
    <source>
        <strain evidence="7 8">Z23</strain>
        <strain evidence="6 9">Z24</strain>
    </source>
</reference>
<evidence type="ECO:0000256" key="2">
    <source>
        <dbReference type="ARBA" id="ARBA00023015"/>
    </source>
</evidence>
<dbReference type="CDD" id="cd05466">
    <property type="entry name" value="PBP2_LTTR_substrate"/>
    <property type="match status" value="1"/>
</dbReference>
<evidence type="ECO:0000313" key="6">
    <source>
        <dbReference type="EMBL" id="RKK05880.1"/>
    </source>
</evidence>
<dbReference type="InParanoid" id="A0A3A9JHK9"/>
<dbReference type="Proteomes" id="UP000278036">
    <property type="component" value="Unassembled WGS sequence"/>
</dbReference>
<dbReference type="AlphaFoldDB" id="A0A3A9JHK9"/>
<evidence type="ECO:0000313" key="8">
    <source>
        <dbReference type="Proteomes" id="UP000274097"/>
    </source>
</evidence>
<dbReference type="SUPFAM" id="SSF46785">
    <property type="entry name" value="Winged helix' DNA-binding domain"/>
    <property type="match status" value="1"/>
</dbReference>
<evidence type="ECO:0000313" key="7">
    <source>
        <dbReference type="EMBL" id="RMI25891.1"/>
    </source>
</evidence>
<dbReference type="GO" id="GO:0000976">
    <property type="term" value="F:transcription cis-regulatory region binding"/>
    <property type="evidence" value="ECO:0007669"/>
    <property type="project" value="TreeGrafter"/>
</dbReference>
<gene>
    <name evidence="6" type="ORF">D6Z83_01915</name>
    <name evidence="7" type="ORF">EBE87_05690</name>
</gene>
<dbReference type="PROSITE" id="PS50931">
    <property type="entry name" value="HTH_LYSR"/>
    <property type="match status" value="1"/>
</dbReference>
<dbReference type="EMBL" id="RAQU01000008">
    <property type="protein sequence ID" value="RKK05880.1"/>
    <property type="molecule type" value="Genomic_DNA"/>
</dbReference>
<evidence type="ECO:0000256" key="3">
    <source>
        <dbReference type="ARBA" id="ARBA00023125"/>
    </source>
</evidence>
<dbReference type="PANTHER" id="PTHR30126:SF77">
    <property type="entry name" value="TRANSCRIPTIONAL REGULATORY PROTEIN"/>
    <property type="match status" value="1"/>
</dbReference>
<dbReference type="Pfam" id="PF00126">
    <property type="entry name" value="HTH_1"/>
    <property type="match status" value="1"/>
</dbReference>
<dbReference type="Proteomes" id="UP000274097">
    <property type="component" value="Unassembled WGS sequence"/>
</dbReference>
<name>A0A3A9JHK9_9PROT</name>
<dbReference type="InterPro" id="IPR000847">
    <property type="entry name" value="LysR_HTH_N"/>
</dbReference>
<organism evidence="6 9">
    <name type="scientific">Teichococcus wenyumeiae</name>
    <dbReference type="NCBI Taxonomy" id="2478470"/>
    <lineage>
        <taxon>Bacteria</taxon>
        <taxon>Pseudomonadati</taxon>
        <taxon>Pseudomonadota</taxon>
        <taxon>Alphaproteobacteria</taxon>
        <taxon>Acetobacterales</taxon>
        <taxon>Roseomonadaceae</taxon>
        <taxon>Roseomonas</taxon>
    </lineage>
</organism>
<dbReference type="InterPro" id="IPR036388">
    <property type="entry name" value="WH-like_DNA-bd_sf"/>
</dbReference>
<dbReference type="Gene3D" id="3.40.190.290">
    <property type="match status" value="1"/>
</dbReference>
<feature type="domain" description="HTH lysR-type" evidence="5">
    <location>
        <begin position="8"/>
        <end position="65"/>
    </location>
</feature>
<evidence type="ECO:0000256" key="4">
    <source>
        <dbReference type="ARBA" id="ARBA00023163"/>
    </source>
</evidence>
<comment type="caution">
    <text evidence="6">The sequence shown here is derived from an EMBL/GenBank/DDBJ whole genome shotgun (WGS) entry which is preliminary data.</text>
</comment>
<dbReference type="Gene3D" id="1.10.10.10">
    <property type="entry name" value="Winged helix-like DNA-binding domain superfamily/Winged helix DNA-binding domain"/>
    <property type="match status" value="1"/>
</dbReference>
<dbReference type="InterPro" id="IPR005119">
    <property type="entry name" value="LysR_subst-bd"/>
</dbReference>
<dbReference type="PANTHER" id="PTHR30126">
    <property type="entry name" value="HTH-TYPE TRANSCRIPTIONAL REGULATOR"/>
    <property type="match status" value="1"/>
</dbReference>
<dbReference type="Pfam" id="PF03466">
    <property type="entry name" value="LysR_substrate"/>
    <property type="match status" value="1"/>
</dbReference>
<dbReference type="InterPro" id="IPR036390">
    <property type="entry name" value="WH_DNA-bd_sf"/>
</dbReference>
<proteinExistence type="inferred from homology"/>
<evidence type="ECO:0000313" key="9">
    <source>
        <dbReference type="Proteomes" id="UP000278036"/>
    </source>
</evidence>
<sequence length="303" mass="32389">MEILKMRVTLAQLEAFFWTAQLGSAQRAAQHLNLAQPTLSLRLKDLRGALGHDVLERTGRGSRLTAEGRALLPRVTAIMAELRGIGGADPARDVAGPVRVGLAEGFAVTCLPPLLAGLLEDHPALQPEWVVSTSTTLEQALLRDTLDLAVLLNPIGDERLRLTPLGGQPTSWVAPAAWDLATPVSPRDLWSLPVISNPPPSAMHRQIMRWFGGSGLTPTRLSICTSVAVIAELVAGGIGAGLLPMPMAARYVAEGTMQVLTAEPRVENGLLVMAYRTGVDDPKVLAVTRTIARVMQAIDYVES</sequence>
<accession>A0A3A9JHK9</accession>
<dbReference type="GO" id="GO:0003700">
    <property type="term" value="F:DNA-binding transcription factor activity"/>
    <property type="evidence" value="ECO:0007669"/>
    <property type="project" value="InterPro"/>
</dbReference>
<keyword evidence="8" id="KW-1185">Reference proteome</keyword>